<dbReference type="InterPro" id="IPR009057">
    <property type="entry name" value="Homeodomain-like_sf"/>
</dbReference>
<dbReference type="InterPro" id="IPR018062">
    <property type="entry name" value="HTH_AraC-typ_CS"/>
</dbReference>
<dbReference type="Pfam" id="PF17853">
    <property type="entry name" value="GGDEF_2"/>
    <property type="match status" value="1"/>
</dbReference>
<proteinExistence type="predicted"/>
<dbReference type="GO" id="GO:0043565">
    <property type="term" value="F:sequence-specific DNA binding"/>
    <property type="evidence" value="ECO:0007669"/>
    <property type="project" value="InterPro"/>
</dbReference>
<keyword evidence="2" id="KW-0238">DNA-binding</keyword>
<dbReference type="SMART" id="SM00342">
    <property type="entry name" value="HTH_ARAC"/>
    <property type="match status" value="1"/>
</dbReference>
<sequence>MSKIWLRKMIWSYIPLFLIVFSFLLFVFLRVIVDQNRKNAKESSEVFTAQLLQSVNVSLKTVDHMVIRELLNSKVLASYFEDSGTGNVYLNYEVLERLNELKQEVPLIDSFYLYRYSDRTILSGNMRKNIDIFEDRAFARSVSGFHNGPLWTDMREYRELSFQNTKRVVSLVHEVPVSSGSKGIIVVNIDTSSIRATVSSLYDESNTYVNIFGRNRQPIYIGNLEPDRKVMASLTSDYTGWTVESGMNSGLLARSTSVFSSVWFAVGVLVFVGGLILTIYITRANYKPLEELVVKLNHSLFDGNGSAGSVSLDEFAFIESAINNFAAQSKLVEREFSEAAILKRKHVFSILIHGNYENGELSETPFEGLQLPTFNTLKTIVIEVDNAEQAFFTYSGRDRSLFKFVVSSVVNEMIQQPGTSVWLEWTSPTHLSAVIFQNDQKDLTSVYESIVDWIAKNLTFTVTIGVGRATSRLEDIRSSYEEACSILHFKAVLGTNRIIRYSDAEHQQRKNEHEHLRVIHEISSAFRLGEEQWKTLYWKLFNNIRADKPRKAEIVKLIDYLFAYLGLHHSNGSKEENQIVKQALEDVRVKMETFDTLNELSQTLFAVLDECSRQLQELRSPRAYYNLLQDIKECIENEYANPNLSLDFLSDKFSVNSKYLSRLFKETFGENFLDFLASLRIGKAKELLIHSEVPIQEVGEKVGYPNSATFRRVFRKMEGLPPQDYRSRMQE</sequence>
<dbReference type="Gene3D" id="1.10.10.60">
    <property type="entry name" value="Homeodomain-like"/>
    <property type="match status" value="2"/>
</dbReference>
<evidence type="ECO:0000313" key="7">
    <source>
        <dbReference type="Proteomes" id="UP000252415"/>
    </source>
</evidence>
<dbReference type="GO" id="GO:0003700">
    <property type="term" value="F:DNA-binding transcription factor activity"/>
    <property type="evidence" value="ECO:0007669"/>
    <property type="project" value="InterPro"/>
</dbReference>
<dbReference type="EMBL" id="QPJD01000008">
    <property type="protein sequence ID" value="RCW47476.1"/>
    <property type="molecule type" value="Genomic_DNA"/>
</dbReference>
<dbReference type="InterPro" id="IPR041522">
    <property type="entry name" value="CdaR_GGDEF"/>
</dbReference>
<dbReference type="PROSITE" id="PS01124">
    <property type="entry name" value="HTH_ARAC_FAMILY_2"/>
    <property type="match status" value="1"/>
</dbReference>
<dbReference type="OrthoDB" id="1877256at2"/>
<keyword evidence="4" id="KW-1133">Transmembrane helix</keyword>
<keyword evidence="1" id="KW-0805">Transcription regulation</keyword>
<evidence type="ECO:0000256" key="2">
    <source>
        <dbReference type="ARBA" id="ARBA00023125"/>
    </source>
</evidence>
<gene>
    <name evidence="6" type="ORF">DFP97_10891</name>
</gene>
<accession>A0A368W1B5</accession>
<feature type="transmembrane region" description="Helical" evidence="4">
    <location>
        <begin position="262"/>
        <end position="281"/>
    </location>
</feature>
<evidence type="ECO:0000259" key="5">
    <source>
        <dbReference type="PROSITE" id="PS01124"/>
    </source>
</evidence>
<dbReference type="RefSeq" id="WP_114380791.1">
    <property type="nucleotide sequence ID" value="NZ_QPJD01000008.1"/>
</dbReference>
<evidence type="ECO:0000256" key="4">
    <source>
        <dbReference type="SAM" id="Phobius"/>
    </source>
</evidence>
<feature type="domain" description="HTH araC/xylS-type" evidence="5">
    <location>
        <begin position="629"/>
        <end position="728"/>
    </location>
</feature>
<evidence type="ECO:0000256" key="1">
    <source>
        <dbReference type="ARBA" id="ARBA00023015"/>
    </source>
</evidence>
<keyword evidence="3" id="KW-0804">Transcription</keyword>
<dbReference type="SUPFAM" id="SSF46689">
    <property type="entry name" value="Homeodomain-like"/>
    <property type="match status" value="1"/>
</dbReference>
<name>A0A368W1B5_9BACL</name>
<dbReference type="PROSITE" id="PS00041">
    <property type="entry name" value="HTH_ARAC_FAMILY_1"/>
    <property type="match status" value="1"/>
</dbReference>
<dbReference type="Proteomes" id="UP000252415">
    <property type="component" value="Unassembled WGS sequence"/>
</dbReference>
<dbReference type="AlphaFoldDB" id="A0A368W1B5"/>
<dbReference type="PANTHER" id="PTHR43280">
    <property type="entry name" value="ARAC-FAMILY TRANSCRIPTIONAL REGULATOR"/>
    <property type="match status" value="1"/>
</dbReference>
<keyword evidence="7" id="KW-1185">Reference proteome</keyword>
<comment type="caution">
    <text evidence="6">The sequence shown here is derived from an EMBL/GenBank/DDBJ whole genome shotgun (WGS) entry which is preliminary data.</text>
</comment>
<feature type="transmembrane region" description="Helical" evidence="4">
    <location>
        <begin position="12"/>
        <end position="33"/>
    </location>
</feature>
<reference evidence="6 7" key="1">
    <citation type="submission" date="2018-07" db="EMBL/GenBank/DDBJ databases">
        <title>Genomic Encyclopedia of Type Strains, Phase III (KMG-III): the genomes of soil and plant-associated and newly described type strains.</title>
        <authorList>
            <person name="Whitman W."/>
        </authorList>
    </citation>
    <scope>NUCLEOTIDE SEQUENCE [LARGE SCALE GENOMIC DNA]</scope>
    <source>
        <strain evidence="6 7">CECT 7506</strain>
    </source>
</reference>
<dbReference type="Pfam" id="PF12833">
    <property type="entry name" value="HTH_18"/>
    <property type="match status" value="1"/>
</dbReference>
<evidence type="ECO:0000313" key="6">
    <source>
        <dbReference type="EMBL" id="RCW47476.1"/>
    </source>
</evidence>
<keyword evidence="4" id="KW-0812">Transmembrane</keyword>
<keyword evidence="4" id="KW-0472">Membrane</keyword>
<organism evidence="6 7">
    <name type="scientific">Paenibacillus prosopidis</name>
    <dbReference type="NCBI Taxonomy" id="630520"/>
    <lineage>
        <taxon>Bacteria</taxon>
        <taxon>Bacillati</taxon>
        <taxon>Bacillota</taxon>
        <taxon>Bacilli</taxon>
        <taxon>Bacillales</taxon>
        <taxon>Paenibacillaceae</taxon>
        <taxon>Paenibacillus</taxon>
    </lineage>
</organism>
<dbReference type="PANTHER" id="PTHR43280:SF2">
    <property type="entry name" value="HTH-TYPE TRANSCRIPTIONAL REGULATOR EXSA"/>
    <property type="match status" value="1"/>
</dbReference>
<dbReference type="InterPro" id="IPR018060">
    <property type="entry name" value="HTH_AraC"/>
</dbReference>
<protein>
    <submittedName>
        <fullName evidence="6">Helix-turn-helix protein</fullName>
    </submittedName>
</protein>
<evidence type="ECO:0000256" key="3">
    <source>
        <dbReference type="ARBA" id="ARBA00023163"/>
    </source>
</evidence>